<keyword evidence="1" id="KW-0805">Transcription regulation</keyword>
<dbReference type="EMBL" id="JBEPLJ010000039">
    <property type="protein sequence ID" value="MET3588856.1"/>
    <property type="molecule type" value="Genomic_DNA"/>
</dbReference>
<dbReference type="SUPFAM" id="SSF46894">
    <property type="entry name" value="C-terminal effector domain of the bipartite response regulators"/>
    <property type="match status" value="1"/>
</dbReference>
<gene>
    <name evidence="5" type="ORF">ABID21_004996</name>
</gene>
<evidence type="ECO:0000259" key="4">
    <source>
        <dbReference type="PROSITE" id="PS50043"/>
    </source>
</evidence>
<dbReference type="PROSITE" id="PS50043">
    <property type="entry name" value="HTH_LUXR_2"/>
    <property type="match status" value="1"/>
</dbReference>
<dbReference type="InterPro" id="IPR016032">
    <property type="entry name" value="Sig_transdc_resp-reg_C-effctor"/>
</dbReference>
<keyword evidence="3" id="KW-0804">Transcription</keyword>
<dbReference type="Gene3D" id="1.10.10.10">
    <property type="entry name" value="Winged helix-like DNA-binding domain superfamily/Winged helix DNA-binding domain"/>
    <property type="match status" value="1"/>
</dbReference>
<keyword evidence="2" id="KW-0238">DNA-binding</keyword>
<dbReference type="RefSeq" id="WP_247246482.1">
    <property type="nucleotide sequence ID" value="NZ_JALJRA010000040.1"/>
</dbReference>
<proteinExistence type="predicted"/>
<name>A0ABV2HE83_9HYPH</name>
<comment type="caution">
    <text evidence="5">The sequence shown here is derived from an EMBL/GenBank/DDBJ whole genome shotgun (WGS) entry which is preliminary data.</text>
</comment>
<dbReference type="InterPro" id="IPR000792">
    <property type="entry name" value="Tscrpt_reg_LuxR_C"/>
</dbReference>
<dbReference type="SMART" id="SM00421">
    <property type="entry name" value="HTH_LUXR"/>
    <property type="match status" value="1"/>
</dbReference>
<dbReference type="InterPro" id="IPR036388">
    <property type="entry name" value="WH-like_DNA-bd_sf"/>
</dbReference>
<protein>
    <submittedName>
        <fullName evidence="5">LuxR family transcriptional activator of conjugal transfer of Ti plasmids</fullName>
    </submittedName>
</protein>
<dbReference type="Proteomes" id="UP001549031">
    <property type="component" value="Unassembled WGS sequence"/>
</dbReference>
<reference evidence="5 6" key="1">
    <citation type="submission" date="2024-06" db="EMBL/GenBank/DDBJ databases">
        <title>Genomic Encyclopedia of Type Strains, Phase IV (KMG-IV): sequencing the most valuable type-strain genomes for metagenomic binning, comparative biology and taxonomic classification.</title>
        <authorList>
            <person name="Goeker M."/>
        </authorList>
    </citation>
    <scope>NUCLEOTIDE SEQUENCE [LARGE SCALE GENOMIC DNA]</scope>
    <source>
        <strain evidence="5 6">DSM 105042</strain>
    </source>
</reference>
<dbReference type="InterPro" id="IPR005143">
    <property type="entry name" value="TF_LuxR_autoind-bd_dom"/>
</dbReference>
<dbReference type="InterPro" id="IPR036693">
    <property type="entry name" value="TF_LuxR_autoind-bd_dom_sf"/>
</dbReference>
<feature type="domain" description="HTH luxR-type" evidence="4">
    <location>
        <begin position="167"/>
        <end position="232"/>
    </location>
</feature>
<dbReference type="Gene3D" id="3.30.450.80">
    <property type="entry name" value="Transcription factor LuxR-like, autoinducer-binding domain"/>
    <property type="match status" value="1"/>
</dbReference>
<dbReference type="Pfam" id="PF03472">
    <property type="entry name" value="Autoind_bind"/>
    <property type="match status" value="1"/>
</dbReference>
<evidence type="ECO:0000313" key="6">
    <source>
        <dbReference type="Proteomes" id="UP001549031"/>
    </source>
</evidence>
<dbReference type="CDD" id="cd06170">
    <property type="entry name" value="LuxR_C_like"/>
    <property type="match status" value="1"/>
</dbReference>
<evidence type="ECO:0000256" key="3">
    <source>
        <dbReference type="ARBA" id="ARBA00023163"/>
    </source>
</evidence>
<evidence type="ECO:0000256" key="2">
    <source>
        <dbReference type="ARBA" id="ARBA00023125"/>
    </source>
</evidence>
<evidence type="ECO:0000256" key="1">
    <source>
        <dbReference type="ARBA" id="ARBA00023015"/>
    </source>
</evidence>
<accession>A0ABV2HE83</accession>
<dbReference type="Pfam" id="PF00196">
    <property type="entry name" value="GerE"/>
    <property type="match status" value="1"/>
</dbReference>
<dbReference type="SUPFAM" id="SSF75516">
    <property type="entry name" value="Pheromone-binding domain of LuxR-like quorum-sensing transcription factors"/>
    <property type="match status" value="1"/>
</dbReference>
<organism evidence="5 6">
    <name type="scientific">Pseudorhizobium tarimense</name>
    <dbReference type="NCBI Taxonomy" id="1079109"/>
    <lineage>
        <taxon>Bacteria</taxon>
        <taxon>Pseudomonadati</taxon>
        <taxon>Pseudomonadota</taxon>
        <taxon>Alphaproteobacteria</taxon>
        <taxon>Hyphomicrobiales</taxon>
        <taxon>Rhizobiaceae</taxon>
        <taxon>Rhizobium/Agrobacterium group</taxon>
        <taxon>Pseudorhizobium</taxon>
    </lineage>
</organism>
<sequence length="234" mass="26226">MSWDFDSLIDRIVVSLEGRDIRASLRRFAAEHGFAHFAYLSLKTSGAYAVSNYPQEWQRRYLRQRYERIDPVIWMAHHERGLFSWSLANATDGTSDERRHFIEEARTFGICSGISIPLPTGFGHRAIITFAGADDVEDHTNDIDPQEAFVAACIIHAFITVRGGRNHSPAAPKLSPQETVCLKWLAEGKNMPEIAELLGLKWATVRSALDEAKRKLNAVTLPQATALATSLHLI</sequence>
<evidence type="ECO:0000313" key="5">
    <source>
        <dbReference type="EMBL" id="MET3588856.1"/>
    </source>
</evidence>
<keyword evidence="6" id="KW-1185">Reference proteome</keyword>